<evidence type="ECO:0000256" key="5">
    <source>
        <dbReference type="ARBA" id="ARBA00022692"/>
    </source>
</evidence>
<reference evidence="15 16" key="1">
    <citation type="submission" date="2024-04" db="EMBL/GenBank/DDBJ databases">
        <title>Novel species of the genus Ideonella isolated from streams.</title>
        <authorList>
            <person name="Lu H."/>
        </authorList>
    </citation>
    <scope>NUCLEOTIDE SEQUENCE [LARGE SCALE GENOMIC DNA]</scope>
    <source>
        <strain evidence="15 16">LYT19W</strain>
    </source>
</reference>
<name>A0ABU9C154_9BURK</name>
<keyword evidence="5 10" id="KW-0812">Transmembrane</keyword>
<dbReference type="InterPro" id="IPR000531">
    <property type="entry name" value="Beta-barrel_TonB"/>
</dbReference>
<dbReference type="Pfam" id="PF07715">
    <property type="entry name" value="Plug"/>
    <property type="match status" value="1"/>
</dbReference>
<evidence type="ECO:0000259" key="13">
    <source>
        <dbReference type="Pfam" id="PF00593"/>
    </source>
</evidence>
<keyword evidence="6 11" id="KW-0798">TonB box</keyword>
<dbReference type="PANTHER" id="PTHR32552">
    <property type="entry name" value="FERRICHROME IRON RECEPTOR-RELATED"/>
    <property type="match status" value="1"/>
</dbReference>
<dbReference type="PANTHER" id="PTHR32552:SF83">
    <property type="entry name" value="BLR3904 PROTEIN"/>
    <property type="match status" value="1"/>
</dbReference>
<feature type="chain" id="PRO_5046355991" evidence="12">
    <location>
        <begin position="29"/>
        <end position="726"/>
    </location>
</feature>
<dbReference type="NCBIfam" id="TIGR01783">
    <property type="entry name" value="TonB-siderophor"/>
    <property type="match status" value="1"/>
</dbReference>
<comment type="similarity">
    <text evidence="2 10 11">Belongs to the TonB-dependent receptor family.</text>
</comment>
<dbReference type="Pfam" id="PF00593">
    <property type="entry name" value="TonB_dep_Rec_b-barrel"/>
    <property type="match status" value="1"/>
</dbReference>
<sequence>MTRRPTVTRTVRHAVLPLGALAAGFAMAQTAPAPAAASKPAEAVTEATTVLPTVKLKATADVQGKDSLQATTTRIGKGTQELRDVPQSVTVVTERLIDDRNLDTLKQALHNAAGITFQAAEGGEEDIRVRGFSLSGTGDLYVDGMRDPALYDRDTFNNDRIEVLRGSASMLFGRGSTGGVVNQASKNPLLMNQGQVDVTVGSGEYLRTVADVNVRTGDDSAFRVNAMLTQADNYGAKIDKKGVAPSFRWGIGTADEFLASFYHLEYNNVPNYGIGWVNGTTANIPAKNFYGMASDYVVGGADFATLSHTHRFGDGGELKTMARTGRYTRDFWASTIRFPTGTTSLTNSTVINRGNQGRAHEYNTHYVQSDYTRTFNALGFKHSLIAGADFAIEGADRDNYSSNPIKPTTTVGTPNDGASIADTRKRAWSRSFDSKAAGVYAQDMVELSPTWKVVGGLRFDRFSGSNDFAAVTATNGTVTPGGHYERSDNMWSHRVGVMWQPDPLWSFHFSHGTSFNTSGDTYSYDALGSKTPPEKSRNIELGAKLDLLDGALSSRVALFHSEKFNERNRDPDTAAAQYLLSGKRHAQGMEVDFAGKLTPQWELYASWAWTWTATIDASVTASEVGTNPGLTPKHSGSVWSTYQITPKLRVGAGANGVSRQSPVGNTAVVAKGYVTADLMAEYRLDPITLKLNVTNVADVLYGDQLYRGHAVAGAPRTVQLTVSTKF</sequence>
<dbReference type="CDD" id="cd01347">
    <property type="entry name" value="ligand_gated_channel"/>
    <property type="match status" value="1"/>
</dbReference>
<evidence type="ECO:0000313" key="16">
    <source>
        <dbReference type="Proteomes" id="UP001379945"/>
    </source>
</evidence>
<evidence type="ECO:0000256" key="11">
    <source>
        <dbReference type="RuleBase" id="RU003357"/>
    </source>
</evidence>
<evidence type="ECO:0000256" key="3">
    <source>
        <dbReference type="ARBA" id="ARBA00022448"/>
    </source>
</evidence>
<keyword evidence="9 10" id="KW-0998">Cell outer membrane</keyword>
<dbReference type="InterPro" id="IPR037066">
    <property type="entry name" value="Plug_dom_sf"/>
</dbReference>
<evidence type="ECO:0000256" key="2">
    <source>
        <dbReference type="ARBA" id="ARBA00009810"/>
    </source>
</evidence>
<dbReference type="EMBL" id="JBBUTI010000002">
    <property type="protein sequence ID" value="MEK8045582.1"/>
    <property type="molecule type" value="Genomic_DNA"/>
</dbReference>
<evidence type="ECO:0000256" key="1">
    <source>
        <dbReference type="ARBA" id="ARBA00004571"/>
    </source>
</evidence>
<keyword evidence="12" id="KW-0732">Signal</keyword>
<feature type="domain" description="TonB-dependent receptor plug" evidence="14">
    <location>
        <begin position="82"/>
        <end position="180"/>
    </location>
</feature>
<dbReference type="InterPro" id="IPR012910">
    <property type="entry name" value="Plug_dom"/>
</dbReference>
<keyword evidence="3 10" id="KW-0813">Transport</keyword>
<evidence type="ECO:0000256" key="7">
    <source>
        <dbReference type="ARBA" id="ARBA00023136"/>
    </source>
</evidence>
<accession>A0ABU9C154</accession>
<dbReference type="Gene3D" id="2.40.170.20">
    <property type="entry name" value="TonB-dependent receptor, beta-barrel domain"/>
    <property type="match status" value="1"/>
</dbReference>
<dbReference type="PROSITE" id="PS52016">
    <property type="entry name" value="TONB_DEPENDENT_REC_3"/>
    <property type="match status" value="1"/>
</dbReference>
<evidence type="ECO:0000256" key="12">
    <source>
        <dbReference type="SAM" id="SignalP"/>
    </source>
</evidence>
<evidence type="ECO:0000259" key="14">
    <source>
        <dbReference type="Pfam" id="PF07715"/>
    </source>
</evidence>
<keyword evidence="16" id="KW-1185">Reference proteome</keyword>
<evidence type="ECO:0000256" key="9">
    <source>
        <dbReference type="ARBA" id="ARBA00023237"/>
    </source>
</evidence>
<dbReference type="InterPro" id="IPR010105">
    <property type="entry name" value="TonB_sidphr_rcpt"/>
</dbReference>
<feature type="domain" description="TonB-dependent receptor-like beta-barrel" evidence="13">
    <location>
        <begin position="260"/>
        <end position="696"/>
    </location>
</feature>
<protein>
    <submittedName>
        <fullName evidence="15">TonB-dependent siderophore receptor</fullName>
    </submittedName>
</protein>
<evidence type="ECO:0000256" key="8">
    <source>
        <dbReference type="ARBA" id="ARBA00023170"/>
    </source>
</evidence>
<dbReference type="RefSeq" id="WP_341397812.1">
    <property type="nucleotide sequence ID" value="NZ_JBBUTI010000002.1"/>
</dbReference>
<dbReference type="InterPro" id="IPR039426">
    <property type="entry name" value="TonB-dep_rcpt-like"/>
</dbReference>
<proteinExistence type="inferred from homology"/>
<comment type="caution">
    <text evidence="15">The sequence shown here is derived from an EMBL/GenBank/DDBJ whole genome shotgun (WGS) entry which is preliminary data.</text>
</comment>
<keyword evidence="4 10" id="KW-1134">Transmembrane beta strand</keyword>
<evidence type="ECO:0000256" key="6">
    <source>
        <dbReference type="ARBA" id="ARBA00023077"/>
    </source>
</evidence>
<evidence type="ECO:0000256" key="10">
    <source>
        <dbReference type="PROSITE-ProRule" id="PRU01360"/>
    </source>
</evidence>
<keyword evidence="8 15" id="KW-0675">Receptor</keyword>
<gene>
    <name evidence="15" type="ORF">AACH00_04370</name>
</gene>
<comment type="subcellular location">
    <subcellularLocation>
        <location evidence="1 10">Cell outer membrane</location>
        <topology evidence="1 10">Multi-pass membrane protein</topology>
    </subcellularLocation>
</comment>
<evidence type="ECO:0000313" key="15">
    <source>
        <dbReference type="EMBL" id="MEK8045582.1"/>
    </source>
</evidence>
<evidence type="ECO:0000256" key="4">
    <source>
        <dbReference type="ARBA" id="ARBA00022452"/>
    </source>
</evidence>
<dbReference type="Proteomes" id="UP001379945">
    <property type="component" value="Unassembled WGS sequence"/>
</dbReference>
<keyword evidence="7 10" id="KW-0472">Membrane</keyword>
<feature type="signal peptide" evidence="12">
    <location>
        <begin position="1"/>
        <end position="28"/>
    </location>
</feature>
<dbReference type="SUPFAM" id="SSF56935">
    <property type="entry name" value="Porins"/>
    <property type="match status" value="1"/>
</dbReference>
<dbReference type="Gene3D" id="2.170.130.10">
    <property type="entry name" value="TonB-dependent receptor, plug domain"/>
    <property type="match status" value="1"/>
</dbReference>
<dbReference type="InterPro" id="IPR036942">
    <property type="entry name" value="Beta-barrel_TonB_sf"/>
</dbReference>
<organism evidence="15 16">
    <name type="scientific">Ideonella margarita</name>
    <dbReference type="NCBI Taxonomy" id="2984191"/>
    <lineage>
        <taxon>Bacteria</taxon>
        <taxon>Pseudomonadati</taxon>
        <taxon>Pseudomonadota</taxon>
        <taxon>Betaproteobacteria</taxon>
        <taxon>Burkholderiales</taxon>
        <taxon>Sphaerotilaceae</taxon>
        <taxon>Ideonella</taxon>
    </lineage>
</organism>